<feature type="compositionally biased region" description="Polar residues" evidence="1">
    <location>
        <begin position="86"/>
        <end position="100"/>
    </location>
</feature>
<evidence type="ECO:0000259" key="4">
    <source>
        <dbReference type="PROSITE" id="PS51294"/>
    </source>
</evidence>
<evidence type="ECO:0000313" key="6">
    <source>
        <dbReference type="Proteomes" id="UP000789831"/>
    </source>
</evidence>
<feature type="region of interest" description="Disordered" evidence="1">
    <location>
        <begin position="718"/>
        <end position="758"/>
    </location>
</feature>
<dbReference type="InterPro" id="IPR017884">
    <property type="entry name" value="SANT_dom"/>
</dbReference>
<feature type="region of interest" description="Disordered" evidence="1">
    <location>
        <begin position="459"/>
        <end position="485"/>
    </location>
</feature>
<feature type="compositionally biased region" description="Pro residues" evidence="1">
    <location>
        <begin position="109"/>
        <end position="121"/>
    </location>
</feature>
<feature type="compositionally biased region" description="Basic and acidic residues" evidence="1">
    <location>
        <begin position="471"/>
        <end position="485"/>
    </location>
</feature>
<organism evidence="5 6">
    <name type="scientific">Ambispora gerdemannii</name>
    <dbReference type="NCBI Taxonomy" id="144530"/>
    <lineage>
        <taxon>Eukaryota</taxon>
        <taxon>Fungi</taxon>
        <taxon>Fungi incertae sedis</taxon>
        <taxon>Mucoromycota</taxon>
        <taxon>Glomeromycotina</taxon>
        <taxon>Glomeromycetes</taxon>
        <taxon>Archaeosporales</taxon>
        <taxon>Ambisporaceae</taxon>
        <taxon>Ambispora</taxon>
    </lineage>
</organism>
<dbReference type="InterPro" id="IPR009057">
    <property type="entry name" value="Homeodomain-like_sf"/>
</dbReference>
<dbReference type="InterPro" id="IPR001005">
    <property type="entry name" value="SANT/Myb"/>
</dbReference>
<sequence length="758" mass="86297">MLLKFFDPKTLYKVAHSGCYGVGGSGGAWINSRSLLFARYSTFNSFSSSIGSEPTPSPSNSYAQPRQRVLEQSQAQPPSQQPSPSTRANILPQESNTFTGTPHRGNPILPRPVPYSSPPPGQNIFFQNNRSIGGGALPFVPERSNMQKPIPQQPPPPRQKYGQEPSLPSINFQNNPRIYPNNVNYRGHNPNQMSPPPTNNGGPTNSYNANYRGSNPNQMPPPRYNMPSNPGPVLMSMPTSESNPGQMPRYNNNMMLMPISASNPGQQFDYIPLNLGQMPRYTNNIQTPMPMQISESNTGQRFDNIPQSPGQMPRYNNMLSNPGSMSMPRYNNMSIPIPRYNNMPQYPLRPRFRAWTNDEIDRLRKGVEKYGKNFELISLEWFHRIRSARACQMKHDSIQDSIHKLWTSDEVDRLRKGVEKYGKNFELISLEWFHGIRSAKACQMKHNKIQNGVTAIKKHLQDRTTSTSKENSPDKNIETESTNKSDPLDVRLGELFDKELYQINRTFGKSAEKIQIIYDTPSSPNRAWTKKENNILFKSVKELGDDWAKILERLPGQTLASAKSRYGDKVWTLEEITAFDEAFSKHGEDWAKIGENIPTKTAGQCWSYWRRSTGADLPLPNELENSSAKPHRVYISIQFLEELPIELQFIRHHKWEIFTRENATIISTKLNNPIVSAEEKGKSEENDQNTLYITKESVKPVDENKIYNKTENILVFSNEKEKEQENSDLKGEDNDLDLRSDEDLELKGEHDLGTIISN</sequence>
<dbReference type="GO" id="GO:0000981">
    <property type="term" value="F:DNA-binding transcription factor activity, RNA polymerase II-specific"/>
    <property type="evidence" value="ECO:0007669"/>
    <property type="project" value="TreeGrafter"/>
</dbReference>
<dbReference type="GO" id="GO:0005634">
    <property type="term" value="C:nucleus"/>
    <property type="evidence" value="ECO:0007669"/>
    <property type="project" value="TreeGrafter"/>
</dbReference>
<dbReference type="Pfam" id="PF13921">
    <property type="entry name" value="Myb_DNA-bind_6"/>
    <property type="match status" value="1"/>
</dbReference>
<comment type="caution">
    <text evidence="5">The sequence shown here is derived from an EMBL/GenBank/DDBJ whole genome shotgun (WGS) entry which is preliminary data.</text>
</comment>
<dbReference type="Pfam" id="PF00249">
    <property type="entry name" value="Myb_DNA-binding"/>
    <property type="match status" value="2"/>
</dbReference>
<dbReference type="PANTHER" id="PTHR45614">
    <property type="entry name" value="MYB PROTEIN-RELATED"/>
    <property type="match status" value="1"/>
</dbReference>
<dbReference type="PROSITE" id="PS51293">
    <property type="entry name" value="SANT"/>
    <property type="match status" value="1"/>
</dbReference>
<evidence type="ECO:0000259" key="2">
    <source>
        <dbReference type="PROSITE" id="PS50090"/>
    </source>
</evidence>
<dbReference type="InterPro" id="IPR050560">
    <property type="entry name" value="MYB_TF"/>
</dbReference>
<dbReference type="Proteomes" id="UP000789831">
    <property type="component" value="Unassembled WGS sequence"/>
</dbReference>
<reference evidence="5" key="1">
    <citation type="submission" date="2021-06" db="EMBL/GenBank/DDBJ databases">
        <authorList>
            <person name="Kallberg Y."/>
            <person name="Tangrot J."/>
            <person name="Rosling A."/>
        </authorList>
    </citation>
    <scope>NUCLEOTIDE SEQUENCE</scope>
    <source>
        <strain evidence="5">MT106</strain>
    </source>
</reference>
<feature type="compositionally biased region" description="Low complexity" evidence="1">
    <location>
        <begin position="72"/>
        <end position="85"/>
    </location>
</feature>
<dbReference type="CDD" id="cd00167">
    <property type="entry name" value="SANT"/>
    <property type="match status" value="4"/>
</dbReference>
<gene>
    <name evidence="5" type="ORF">AGERDE_LOCUS10155</name>
</gene>
<name>A0A9N9D1Z2_9GLOM</name>
<evidence type="ECO:0000256" key="1">
    <source>
        <dbReference type="SAM" id="MobiDB-lite"/>
    </source>
</evidence>
<protein>
    <submittedName>
        <fullName evidence="5">10832_t:CDS:1</fullName>
    </submittedName>
</protein>
<evidence type="ECO:0000313" key="5">
    <source>
        <dbReference type="EMBL" id="CAG8623084.1"/>
    </source>
</evidence>
<feature type="compositionally biased region" description="Basic and acidic residues" evidence="1">
    <location>
        <begin position="718"/>
        <end position="752"/>
    </location>
</feature>
<dbReference type="SUPFAM" id="SSF46689">
    <property type="entry name" value="Homeodomain-like"/>
    <property type="match status" value="2"/>
</dbReference>
<feature type="compositionally biased region" description="Polar residues" evidence="1">
    <location>
        <begin position="166"/>
        <end position="192"/>
    </location>
</feature>
<dbReference type="GO" id="GO:0000978">
    <property type="term" value="F:RNA polymerase II cis-regulatory region sequence-specific DNA binding"/>
    <property type="evidence" value="ECO:0007669"/>
    <property type="project" value="TreeGrafter"/>
</dbReference>
<keyword evidence="6" id="KW-1185">Reference proteome</keyword>
<dbReference type="PROSITE" id="PS51294">
    <property type="entry name" value="HTH_MYB"/>
    <property type="match status" value="1"/>
</dbReference>
<dbReference type="PANTHER" id="PTHR45614:SF299">
    <property type="entry name" value="MYB-LIKE DNA-BINDING DOMAIN CONTAINING PROTEIN"/>
    <property type="match status" value="1"/>
</dbReference>
<dbReference type="OrthoDB" id="2143914at2759"/>
<dbReference type="SMART" id="SM00717">
    <property type="entry name" value="SANT"/>
    <property type="match status" value="4"/>
</dbReference>
<feature type="domain" description="SANT" evidence="3">
    <location>
        <begin position="566"/>
        <end position="605"/>
    </location>
</feature>
<proteinExistence type="predicted"/>
<feature type="domain" description="HTH myb-type" evidence="4">
    <location>
        <begin position="571"/>
        <end position="617"/>
    </location>
</feature>
<feature type="domain" description="Myb-like" evidence="2">
    <location>
        <begin position="571"/>
        <end position="613"/>
    </location>
</feature>
<feature type="domain" description="Myb-like" evidence="2">
    <location>
        <begin position="520"/>
        <end position="570"/>
    </location>
</feature>
<dbReference type="Gene3D" id="1.10.10.60">
    <property type="entry name" value="Homeodomain-like"/>
    <property type="match status" value="3"/>
</dbReference>
<feature type="region of interest" description="Disordered" evidence="1">
    <location>
        <begin position="47"/>
        <end position="220"/>
    </location>
</feature>
<dbReference type="PROSITE" id="PS50090">
    <property type="entry name" value="MYB_LIKE"/>
    <property type="match status" value="2"/>
</dbReference>
<dbReference type="InterPro" id="IPR017930">
    <property type="entry name" value="Myb_dom"/>
</dbReference>
<dbReference type="AlphaFoldDB" id="A0A9N9D1Z2"/>
<dbReference type="EMBL" id="CAJVPL010002951">
    <property type="protein sequence ID" value="CAG8623084.1"/>
    <property type="molecule type" value="Genomic_DNA"/>
</dbReference>
<evidence type="ECO:0000259" key="3">
    <source>
        <dbReference type="PROSITE" id="PS51293"/>
    </source>
</evidence>
<feature type="compositionally biased region" description="Polar residues" evidence="1">
    <location>
        <begin position="206"/>
        <end position="217"/>
    </location>
</feature>
<accession>A0A9N9D1Z2</accession>